<dbReference type="GO" id="GO:0016491">
    <property type="term" value="F:oxidoreductase activity"/>
    <property type="evidence" value="ECO:0007669"/>
    <property type="project" value="InterPro"/>
</dbReference>
<dbReference type="InterPro" id="IPR016161">
    <property type="entry name" value="Ald_DH/histidinol_DH"/>
</dbReference>
<dbReference type="RefSeq" id="XP_016582520.1">
    <property type="nucleotide sequence ID" value="XM_016727046.1"/>
</dbReference>
<evidence type="ECO:0008006" key="3">
    <source>
        <dbReference type="Google" id="ProtNLM"/>
    </source>
</evidence>
<reference evidence="1 2" key="2">
    <citation type="journal article" date="2015" name="Eukaryot. Cell">
        <title>Asexual propagation of a virulent clone complex in a human and feline outbreak of sporotrichosis.</title>
        <authorList>
            <person name="Teixeira Mde M."/>
            <person name="Rodrigues A.M."/>
            <person name="Tsui C.K."/>
            <person name="de Almeida L.G."/>
            <person name="Van Diepeningen A.D."/>
            <person name="van den Ende B.G."/>
            <person name="Fernandes G.F."/>
            <person name="Kano R."/>
            <person name="Hamelin R.C."/>
            <person name="Lopes-Bezerra L.M."/>
            <person name="Vasconcelos A.T."/>
            <person name="de Hoog S."/>
            <person name="de Camargo Z.P."/>
            <person name="Felipe M.S."/>
        </authorList>
    </citation>
    <scope>NUCLEOTIDE SEQUENCE [LARGE SCALE GENOMIC DNA]</scope>
    <source>
        <strain evidence="1 2">1099-18</strain>
    </source>
</reference>
<dbReference type="VEuPathDB" id="FungiDB:SPSK_00066"/>
<dbReference type="Proteomes" id="UP000033710">
    <property type="component" value="Unassembled WGS sequence"/>
</dbReference>
<sequence length="118" mass="13171">MSHQQGLTANGYVTSLFNAHSSYTVNTLRTSPLHIQILIRTPHSVLSPSHRAHTKSFAPRVGLFEVDTEEEVIALANYTEYVHDKTILPQGGMKSSGVGRFDTNLSKWVQTKSITYRV</sequence>
<dbReference type="KEGG" id="ssck:SPSK_00066"/>
<name>A0A0F2LSI5_SPOSC</name>
<organism evidence="1 2">
    <name type="scientific">Sporothrix schenckii 1099-18</name>
    <dbReference type="NCBI Taxonomy" id="1397361"/>
    <lineage>
        <taxon>Eukaryota</taxon>
        <taxon>Fungi</taxon>
        <taxon>Dikarya</taxon>
        <taxon>Ascomycota</taxon>
        <taxon>Pezizomycotina</taxon>
        <taxon>Sordariomycetes</taxon>
        <taxon>Sordariomycetidae</taxon>
        <taxon>Ophiostomatales</taxon>
        <taxon>Ophiostomataceae</taxon>
        <taxon>Sporothrix</taxon>
    </lineage>
</organism>
<dbReference type="GeneID" id="27662323"/>
<dbReference type="EMBL" id="AXCR01000014">
    <property type="protein sequence ID" value="KJR79844.1"/>
    <property type="molecule type" value="Genomic_DNA"/>
</dbReference>
<evidence type="ECO:0000313" key="1">
    <source>
        <dbReference type="EMBL" id="KJR79844.1"/>
    </source>
</evidence>
<proteinExistence type="predicted"/>
<dbReference type="AlphaFoldDB" id="A0A0F2LSI5"/>
<accession>A0A0F2LSI5</accession>
<comment type="caution">
    <text evidence="1">The sequence shown here is derived from an EMBL/GenBank/DDBJ whole genome shotgun (WGS) entry which is preliminary data.</text>
</comment>
<dbReference type="SUPFAM" id="SSF53720">
    <property type="entry name" value="ALDH-like"/>
    <property type="match status" value="1"/>
</dbReference>
<evidence type="ECO:0000313" key="2">
    <source>
        <dbReference type="Proteomes" id="UP000033710"/>
    </source>
</evidence>
<gene>
    <name evidence="1" type="ORF">SPSK_00066</name>
</gene>
<dbReference type="OrthoDB" id="310895at2759"/>
<reference evidence="1 2" key="1">
    <citation type="journal article" date="2014" name="BMC Genomics">
        <title>Comparative genomics of the major fungal agents of human and animal Sporotrichosis: Sporothrix schenckii and Sporothrix brasiliensis.</title>
        <authorList>
            <person name="Teixeira M.M."/>
            <person name="de Almeida L.G."/>
            <person name="Kubitschek-Barreira P."/>
            <person name="Alves F.L."/>
            <person name="Kioshima E.S."/>
            <person name="Abadio A.K."/>
            <person name="Fernandes L."/>
            <person name="Derengowski L.S."/>
            <person name="Ferreira K.S."/>
            <person name="Souza R.C."/>
            <person name="Ruiz J.C."/>
            <person name="de Andrade N.C."/>
            <person name="Paes H.C."/>
            <person name="Nicola A.M."/>
            <person name="Albuquerque P."/>
            <person name="Gerber A.L."/>
            <person name="Martins V.P."/>
            <person name="Peconick L.D."/>
            <person name="Neto A.V."/>
            <person name="Chaucanez C.B."/>
            <person name="Silva P.A."/>
            <person name="Cunha O.L."/>
            <person name="de Oliveira F.F."/>
            <person name="dos Santos T.C."/>
            <person name="Barros A.L."/>
            <person name="Soares M.A."/>
            <person name="de Oliveira L.M."/>
            <person name="Marini M.M."/>
            <person name="Villalobos-Duno H."/>
            <person name="Cunha M.M."/>
            <person name="de Hoog S."/>
            <person name="da Silveira J.F."/>
            <person name="Henrissat B."/>
            <person name="Nino-Vega G.A."/>
            <person name="Cisalpino P.S."/>
            <person name="Mora-Montes H.M."/>
            <person name="Almeida S.R."/>
            <person name="Stajich J.E."/>
            <person name="Lopes-Bezerra L.M."/>
            <person name="Vasconcelos A.T."/>
            <person name="Felipe M.S."/>
        </authorList>
    </citation>
    <scope>NUCLEOTIDE SEQUENCE [LARGE SCALE GENOMIC DNA]</scope>
    <source>
        <strain evidence="1 2">1099-18</strain>
    </source>
</reference>
<protein>
    <recommendedName>
        <fullName evidence="3">Aldehyde dehydrogenase domain-containing protein</fullName>
    </recommendedName>
</protein>